<protein>
    <submittedName>
        <fullName evidence="1">Uncharacterized protein</fullName>
    </submittedName>
</protein>
<dbReference type="Ensembl" id="ENSGAGT00000029535.1">
    <property type="protein sequence ID" value="ENSGAGP00000025967.1"/>
    <property type="gene ID" value="ENSGAGG00000018963.1"/>
</dbReference>
<reference evidence="2" key="1">
    <citation type="journal article" date="2017" name="PLoS ONE">
        <title>The Agassiz's desert tortoise genome provides a resource for the conservation of a threatened species.</title>
        <authorList>
            <person name="Tollis M."/>
            <person name="DeNardo D.F."/>
            <person name="Cornelius J.A."/>
            <person name="Dolby G.A."/>
            <person name="Edwards T."/>
            <person name="Henen B.T."/>
            <person name="Karl A.E."/>
            <person name="Murphy R.W."/>
            <person name="Kusumi K."/>
        </authorList>
    </citation>
    <scope>NUCLEOTIDE SEQUENCE [LARGE SCALE GENOMIC DNA]</scope>
</reference>
<sequence>MLAEGILTGIIYKERKQDIDKPHKCHINRKDERETWKDHLIDTPAIKDFASESEKQNKIIAKGSKIENNKELQWKSKEELSAKEHNAHVKGTISASLHIPGREQSHENQVDLYRSWSCHSIYQNYPDLHIGGDHVGGYMRDSGCIMDHISDELVDGPVLLSGDILLGHFPQNEPLEKTTTKSLNGDEGGERSMTLHKQPLSNSVLNNYMDTKVEELYKQFFEENLTRCGSVTNLLTSSLIMNNLKQINLQISQEQTIETCKAREVFLHSLALLSFHNAASGNSSEFSTPNLQFSNLPSKRKSSRVQFTS</sequence>
<dbReference type="AlphaFoldDB" id="A0A452IEQ5"/>
<dbReference type="PANTHER" id="PTHR14889:SF2">
    <property type="entry name" value="GENE 6377-RELATED"/>
    <property type="match status" value="1"/>
</dbReference>
<accession>A0A452IEQ5</accession>
<dbReference type="InterPro" id="IPR027869">
    <property type="entry name" value="TASL"/>
</dbReference>
<organism evidence="1 2">
    <name type="scientific">Gopherus agassizii</name>
    <name type="common">Agassiz's desert tortoise</name>
    <dbReference type="NCBI Taxonomy" id="38772"/>
    <lineage>
        <taxon>Eukaryota</taxon>
        <taxon>Metazoa</taxon>
        <taxon>Chordata</taxon>
        <taxon>Craniata</taxon>
        <taxon>Vertebrata</taxon>
        <taxon>Euteleostomi</taxon>
        <taxon>Archelosauria</taxon>
        <taxon>Testudinata</taxon>
        <taxon>Testudines</taxon>
        <taxon>Cryptodira</taxon>
        <taxon>Durocryptodira</taxon>
        <taxon>Testudinoidea</taxon>
        <taxon>Testudinidae</taxon>
        <taxon>Gopherus</taxon>
    </lineage>
</organism>
<keyword evidence="2" id="KW-1185">Reference proteome</keyword>
<dbReference type="Proteomes" id="UP000291020">
    <property type="component" value="Unassembled WGS sequence"/>
</dbReference>
<dbReference type="Pfam" id="PF15133">
    <property type="entry name" value="TASL"/>
    <property type="match status" value="1"/>
</dbReference>
<evidence type="ECO:0000313" key="2">
    <source>
        <dbReference type="Proteomes" id="UP000291020"/>
    </source>
</evidence>
<reference evidence="1" key="3">
    <citation type="submission" date="2025-09" db="UniProtKB">
        <authorList>
            <consortium name="Ensembl"/>
        </authorList>
    </citation>
    <scope>IDENTIFICATION</scope>
</reference>
<name>A0A452IEQ5_9SAUR</name>
<dbReference type="GO" id="GO:0034121">
    <property type="term" value="P:regulation of toll-like receptor signaling pathway"/>
    <property type="evidence" value="ECO:0007669"/>
    <property type="project" value="InterPro"/>
</dbReference>
<proteinExistence type="predicted"/>
<evidence type="ECO:0000313" key="1">
    <source>
        <dbReference type="Ensembl" id="ENSGAGP00000025967.1"/>
    </source>
</evidence>
<dbReference type="STRING" id="38772.ENSGAGP00000025967"/>
<dbReference type="PANTHER" id="PTHR14889">
    <property type="entry name" value="RCG36411"/>
    <property type="match status" value="1"/>
</dbReference>
<reference evidence="1" key="2">
    <citation type="submission" date="2025-08" db="UniProtKB">
        <authorList>
            <consortium name="Ensembl"/>
        </authorList>
    </citation>
    <scope>IDENTIFICATION</scope>
</reference>